<dbReference type="InterPro" id="IPR024775">
    <property type="entry name" value="DinB-like"/>
</dbReference>
<feature type="domain" description="DinB-like" evidence="1">
    <location>
        <begin position="36"/>
        <end position="163"/>
    </location>
</feature>
<organism evidence="2 3">
    <name type="scientific">Sediminibacterium roseum</name>
    <dbReference type="NCBI Taxonomy" id="1978412"/>
    <lineage>
        <taxon>Bacteria</taxon>
        <taxon>Pseudomonadati</taxon>
        <taxon>Bacteroidota</taxon>
        <taxon>Chitinophagia</taxon>
        <taxon>Chitinophagales</taxon>
        <taxon>Chitinophagaceae</taxon>
        <taxon>Sediminibacterium</taxon>
    </lineage>
</organism>
<comment type="caution">
    <text evidence="2">The sequence shown here is derived from an EMBL/GenBank/DDBJ whole genome shotgun (WGS) entry which is preliminary data.</text>
</comment>
<protein>
    <submittedName>
        <fullName evidence="2">DinB family protein</fullName>
    </submittedName>
</protein>
<proteinExistence type="predicted"/>
<evidence type="ECO:0000259" key="1">
    <source>
        <dbReference type="Pfam" id="PF12867"/>
    </source>
</evidence>
<name>A0ABW9ZWQ8_9BACT</name>
<evidence type="ECO:0000313" key="3">
    <source>
        <dbReference type="Proteomes" id="UP000753802"/>
    </source>
</evidence>
<keyword evidence="3" id="KW-1185">Reference proteome</keyword>
<sequence>MARPAETDFPAYFAGYISKVNTETISEAINKYSVALNQFYTSLPEAKADHAYAPGKWTIKEVLQHLIDAERVFSYRLMCIARKEKTSLPSFDENAYAEFSQADKRSLSDLKEEFTAVRKSTDLLLNSLSDEQFDEVGTSNNSKVTAKAIAYVVFGHLLHHKEILEERYLG</sequence>
<dbReference type="Gene3D" id="1.20.120.450">
    <property type="entry name" value="dinb family like domain"/>
    <property type="match status" value="1"/>
</dbReference>
<dbReference type="RefSeq" id="WP_161819094.1">
    <property type="nucleotide sequence ID" value="NZ_JAACJS010000015.1"/>
</dbReference>
<dbReference type="InterPro" id="IPR034660">
    <property type="entry name" value="DinB/YfiT-like"/>
</dbReference>
<evidence type="ECO:0000313" key="2">
    <source>
        <dbReference type="EMBL" id="NCI50782.1"/>
    </source>
</evidence>
<dbReference type="Pfam" id="PF12867">
    <property type="entry name" value="DinB_2"/>
    <property type="match status" value="1"/>
</dbReference>
<accession>A0ABW9ZWQ8</accession>
<gene>
    <name evidence="2" type="ORF">GWC95_12660</name>
</gene>
<dbReference type="EMBL" id="JAACJS010000015">
    <property type="protein sequence ID" value="NCI50782.1"/>
    <property type="molecule type" value="Genomic_DNA"/>
</dbReference>
<reference evidence="2 3" key="1">
    <citation type="submission" date="2020-01" db="EMBL/GenBank/DDBJ databases">
        <title>Genome analysis.</title>
        <authorList>
            <person name="Wu S."/>
            <person name="Wang G."/>
        </authorList>
    </citation>
    <scope>NUCLEOTIDE SEQUENCE [LARGE SCALE GENOMIC DNA]</scope>
    <source>
        <strain evidence="2 3">SYL130</strain>
    </source>
</reference>
<dbReference type="Proteomes" id="UP000753802">
    <property type="component" value="Unassembled WGS sequence"/>
</dbReference>
<dbReference type="SUPFAM" id="SSF109854">
    <property type="entry name" value="DinB/YfiT-like putative metalloenzymes"/>
    <property type="match status" value="1"/>
</dbReference>